<keyword evidence="3" id="KW-1185">Reference proteome</keyword>
<evidence type="ECO:0008006" key="4">
    <source>
        <dbReference type="Google" id="ProtNLM"/>
    </source>
</evidence>
<dbReference type="STRING" id="1441469.A0A225AAZ7"/>
<dbReference type="SUPFAM" id="SSF55874">
    <property type="entry name" value="ATPase domain of HSP90 chaperone/DNA topoisomerase II/histidine kinase"/>
    <property type="match status" value="1"/>
</dbReference>
<dbReference type="PANTHER" id="PTHR32387">
    <property type="entry name" value="WU:FJ29H11"/>
    <property type="match status" value="1"/>
</dbReference>
<protein>
    <recommendedName>
        <fullName evidence="4">Protein NO VEIN C-terminal domain-containing protein</fullName>
    </recommendedName>
</protein>
<evidence type="ECO:0000313" key="3">
    <source>
        <dbReference type="Proteomes" id="UP000214365"/>
    </source>
</evidence>
<name>A0A225AAZ7_TALAT</name>
<dbReference type="RefSeq" id="XP_020116024.1">
    <property type="nucleotide sequence ID" value="XM_020263800.1"/>
</dbReference>
<dbReference type="PANTHER" id="PTHR32387:SF0">
    <property type="entry name" value="PROTEIN NO VEIN"/>
    <property type="match status" value="1"/>
</dbReference>
<feature type="region of interest" description="Disordered" evidence="1">
    <location>
        <begin position="1505"/>
        <end position="1532"/>
    </location>
</feature>
<feature type="compositionally biased region" description="Low complexity" evidence="1">
    <location>
        <begin position="1514"/>
        <end position="1524"/>
    </location>
</feature>
<reference evidence="2 3" key="1">
    <citation type="submission" date="2015-06" db="EMBL/GenBank/DDBJ databases">
        <title>Talaromyces atroroseus IBT 11181 draft genome.</title>
        <authorList>
            <person name="Rasmussen K.B."/>
            <person name="Rasmussen S."/>
            <person name="Petersen B."/>
            <person name="Sicheritz-Ponten T."/>
            <person name="Mortensen U.H."/>
            <person name="Thrane U."/>
        </authorList>
    </citation>
    <scope>NUCLEOTIDE SEQUENCE [LARGE SCALE GENOMIC DNA]</scope>
    <source>
        <strain evidence="2 3">IBT 11181</strain>
    </source>
</reference>
<gene>
    <name evidence="2" type="ORF">UA08_08808</name>
</gene>
<dbReference type="EMBL" id="LFMY01000017">
    <property type="protein sequence ID" value="OKL55903.1"/>
    <property type="molecule type" value="Genomic_DNA"/>
</dbReference>
<feature type="compositionally biased region" description="Polar residues" evidence="1">
    <location>
        <begin position="1459"/>
        <end position="1475"/>
    </location>
</feature>
<dbReference type="OrthoDB" id="1262810at2759"/>
<feature type="compositionally biased region" description="Polar residues" evidence="1">
    <location>
        <begin position="1436"/>
        <end position="1450"/>
    </location>
</feature>
<dbReference type="InterPro" id="IPR052957">
    <property type="entry name" value="Auxin_embryo_med"/>
</dbReference>
<organism evidence="2 3">
    <name type="scientific">Talaromyces atroroseus</name>
    <dbReference type="NCBI Taxonomy" id="1441469"/>
    <lineage>
        <taxon>Eukaryota</taxon>
        <taxon>Fungi</taxon>
        <taxon>Dikarya</taxon>
        <taxon>Ascomycota</taxon>
        <taxon>Pezizomycotina</taxon>
        <taxon>Eurotiomycetes</taxon>
        <taxon>Eurotiomycetidae</taxon>
        <taxon>Eurotiales</taxon>
        <taxon>Trichocomaceae</taxon>
        <taxon>Talaromyces</taxon>
        <taxon>Talaromyces sect. Trachyspermi</taxon>
    </lineage>
</organism>
<dbReference type="GeneID" id="31008564"/>
<proteinExistence type="predicted"/>
<accession>A0A225AAZ7</accession>
<feature type="region of interest" description="Disordered" evidence="1">
    <location>
        <begin position="1394"/>
        <end position="1492"/>
    </location>
</feature>
<dbReference type="Gene3D" id="3.30.565.10">
    <property type="entry name" value="Histidine kinase-like ATPase, C-terminal domain"/>
    <property type="match status" value="1"/>
</dbReference>
<dbReference type="Proteomes" id="UP000214365">
    <property type="component" value="Unassembled WGS sequence"/>
</dbReference>
<comment type="caution">
    <text evidence="2">The sequence shown here is derived from an EMBL/GenBank/DDBJ whole genome shotgun (WGS) entry which is preliminary data.</text>
</comment>
<evidence type="ECO:0000313" key="2">
    <source>
        <dbReference type="EMBL" id="OKL55903.1"/>
    </source>
</evidence>
<evidence type="ECO:0000256" key="1">
    <source>
        <dbReference type="SAM" id="MobiDB-lite"/>
    </source>
</evidence>
<dbReference type="NCBIfam" id="NF047352">
    <property type="entry name" value="P_loop_sacsin"/>
    <property type="match status" value="1"/>
</dbReference>
<sequence length="1752" mass="199180">MDGNPGPVTTIEDARTVIEELARHKGTFTPAFRQEAEEEAKNGRKGMLQVIEGSEETREDLAKALKIISSDLYTSRARFLIEVIQNADDNKYAESEMPTLSITVSPKHVKIECNEEGFSRENIQALCRTGRSSKRPGQGYTGEKGIGFKSVFKLANRAHIRSPPYYFQLDQKRELGMITPQWDKDYFNNYKQEHQTTIVLDHICDQTADFSTALEKDFDAIDPVLILFLRRIERFHLKLFKSFSEDKPAISKSFQRINGAHKPGIVSLKDEDTNTMRHFYKHRLPAIVECTEIRRLGITQTDIVLAFPVMEYLGTYVPSIRRRNFVFAYLPLDDFGFKFVIQADFLTTSDRQSVDEDSTWNKNIADAIPHAFEAAIDKFNFSSDDLNLHELAKTWPLYLNLNHHSSSAYWCNIAKSINTHLSSALVVWDRNRMVQAPKDLMFLDWAHTRNGKPMFGRMCDYVHPDYPESVREALLLLGVTTPDWKWLCDKLRELHDQNLLHIEMQSKEWCSDLARVILVPQEPRGDKNYARDLTDISLIPLADGTWRCPPSEDDPIYFPASSGMVIPPGLPLSLVDEEACACPKRSKLFRLLGVKDCDIPNVIKRIIEYHAEYRFASRDDLIAQLKFLYKMREHLRPGDMHKVYFACSTSKYFKKGTSLYANISVGGELQQLFSGSSDAHFLDDGYFAELDPSERAQLAEWLSKTAGVALAPRFISTAFQGLHWDFEWLLANKSDQVLDILRQHWSLYKKCITKMAKVTLANHGFMCRSGDRAALCKTYLPFPKLLEKTQAFGYADDCHFLQLPSGIPKDWEFLSSLGVGLDEGLDFYLWILNQRGFKQQLDINKSKQLYLAIQSRAYSPTEELKVNCVWQGPEGFSSKPALCPVYGYELNRLFREILKVPNATSADVKEYLEQLRHDKSTTMADVTEVYVYLQNHCANTFSVDDQTACIAIPSLLGSAIEWKTPAQCVWGDEEFSHNEIELESKTAIRRTVEQHTPAAKAFFTDILKLPNAGICELLADLALMQEEKRDNPKRVNQLYERIQSGRRPWSNAIRHVSAFKQKPLLFLRGINGQSGRWLSLEDCIWTQSVLRHKHALMPSLNQYCNLFRYTLKVPNATMDMLVTALLESLTDRPMEDEGSYQYVKELLQEIARLQQNDKELKRLDNIKCWPCRTPNCRRELCSIGTFYVNDRQDLFDIYSDSYTFLDFDFDTSKRLADLLRNRGCHTFLSENVIVDTESREPLQYDHNLTQDFRGRADTLVKYFEYLECESPYEPRSLLENVTVWISADIETHYTLNGTIVTKSEGGSSVKVSHEEDETTKLEIFVSANKQARDCALITDFPEQLVEALDLEPANLPDILSLLQVPIASLKALLIKKGITGGDTADDSEEISVADPVNIDSQSHSDSSDDDSSDEASTTSASDVHSNSEGSDILQYTRASAGSAAANTTLRPQVRREPNSRPTTPELQSQYYQNVPVNDRPITPRPTAAGLYSTDNRNRNVARMQSFARNAGPASRSRLGTSSGRSDGDGGAFNMSTLREALEAAEPTAPAQVIYSPRRRSRQIINRSEEEMARDSEVGFLGEQFVYTLLRDTLELPDFTGEGNWTSSLRSRAGFSAFDHHEVSDFTYKDTRGALTRQFLQTQHPYATPEWLSTVCDNGNIPLFRLEVKSTTSQDPTTTFYMSGCQLELAKRLRVTSATPSEVYAILRISGLDALENKAGHRPQWRVYLDPYTLGKEGVLRFLAPTYTVSARR</sequence>
<dbReference type="InterPro" id="IPR036890">
    <property type="entry name" value="HATPase_C_sf"/>
</dbReference>